<evidence type="ECO:0000256" key="1">
    <source>
        <dbReference type="ARBA" id="ARBA00023122"/>
    </source>
</evidence>
<name>A0ABQ4Q6I8_9BURK</name>
<organism evidence="5 6">
    <name type="scientific">Noviherbaspirillum aridicola</name>
    <dbReference type="NCBI Taxonomy" id="2849687"/>
    <lineage>
        <taxon>Bacteria</taxon>
        <taxon>Pseudomonadati</taxon>
        <taxon>Pseudomonadota</taxon>
        <taxon>Betaproteobacteria</taxon>
        <taxon>Burkholderiales</taxon>
        <taxon>Oxalobacteraceae</taxon>
        <taxon>Noviherbaspirillum</taxon>
    </lineage>
</organism>
<dbReference type="InterPro" id="IPR046342">
    <property type="entry name" value="CBS_dom_sf"/>
</dbReference>
<evidence type="ECO:0000313" key="6">
    <source>
        <dbReference type="Proteomes" id="UP000887222"/>
    </source>
</evidence>
<evidence type="ECO:0000256" key="3">
    <source>
        <dbReference type="SAM" id="MobiDB-lite"/>
    </source>
</evidence>
<dbReference type="InterPro" id="IPR051257">
    <property type="entry name" value="Diverse_CBS-Domain"/>
</dbReference>
<dbReference type="PROSITE" id="PS51371">
    <property type="entry name" value="CBS"/>
    <property type="match status" value="2"/>
</dbReference>
<dbReference type="PANTHER" id="PTHR43080">
    <property type="entry name" value="CBS DOMAIN-CONTAINING PROTEIN CBSX3, MITOCHONDRIAL"/>
    <property type="match status" value="1"/>
</dbReference>
<gene>
    <name evidence="5" type="ORF">NCCP691_27520</name>
</gene>
<dbReference type="PANTHER" id="PTHR43080:SF2">
    <property type="entry name" value="CBS DOMAIN-CONTAINING PROTEIN"/>
    <property type="match status" value="1"/>
</dbReference>
<dbReference type="Gene3D" id="3.10.580.10">
    <property type="entry name" value="CBS-domain"/>
    <property type="match status" value="1"/>
</dbReference>
<proteinExistence type="predicted"/>
<dbReference type="SUPFAM" id="SSF54631">
    <property type="entry name" value="CBS-domain pair"/>
    <property type="match status" value="1"/>
</dbReference>
<dbReference type="SMART" id="SM00116">
    <property type="entry name" value="CBS"/>
    <property type="match status" value="2"/>
</dbReference>
<accession>A0ABQ4Q6I8</accession>
<dbReference type="EMBL" id="BPMK01000012">
    <property type="protein sequence ID" value="GIZ52738.1"/>
    <property type="molecule type" value="Genomic_DNA"/>
</dbReference>
<dbReference type="RefSeq" id="WP_220809162.1">
    <property type="nucleotide sequence ID" value="NZ_BPMK01000012.1"/>
</dbReference>
<sequence length="152" mass="16807">MQAISEVMTRDVATVGPNDTLQQAAQLMRDWNIGAVPVCDGRRLVGMITDRDITIRATAEGRRPDEVQVSEIMSDEVLWCFEDQTVGEVLQQMGDRQIRRLPVVSRNMELAGMVALGDLATRADADTDSTFEDISAPQPPERPSTGKQPSRH</sequence>
<evidence type="ECO:0000313" key="5">
    <source>
        <dbReference type="EMBL" id="GIZ52738.1"/>
    </source>
</evidence>
<reference evidence="5 6" key="1">
    <citation type="journal article" date="2022" name="Int. J. Syst. Evol. Microbiol.">
        <title>Noviherbaspirillum aridicola sp. nov., isolated from an arid soil in Pakistan.</title>
        <authorList>
            <person name="Khan I.U."/>
            <person name="Saqib M."/>
            <person name="Amin A."/>
            <person name="Hussain F."/>
            <person name="Li L."/>
            <person name="Liu Y.H."/>
            <person name="Fang B.Z."/>
            <person name="Ahmed I."/>
            <person name="Li W.J."/>
        </authorList>
    </citation>
    <scope>NUCLEOTIDE SEQUENCE [LARGE SCALE GENOMIC DNA]</scope>
    <source>
        <strain evidence="5 6">NCCP-691</strain>
    </source>
</reference>
<comment type="caution">
    <text evidence="5">The sequence shown here is derived from an EMBL/GenBank/DDBJ whole genome shotgun (WGS) entry which is preliminary data.</text>
</comment>
<feature type="domain" description="CBS" evidence="4">
    <location>
        <begin position="8"/>
        <end position="66"/>
    </location>
</feature>
<keyword evidence="1 2" id="KW-0129">CBS domain</keyword>
<evidence type="ECO:0000256" key="2">
    <source>
        <dbReference type="PROSITE-ProRule" id="PRU00703"/>
    </source>
</evidence>
<dbReference type="Proteomes" id="UP000887222">
    <property type="component" value="Unassembled WGS sequence"/>
</dbReference>
<keyword evidence="6" id="KW-1185">Reference proteome</keyword>
<protein>
    <submittedName>
        <fullName evidence="5">CBS domain-containing protein</fullName>
    </submittedName>
</protein>
<dbReference type="Pfam" id="PF00571">
    <property type="entry name" value="CBS"/>
    <property type="match status" value="2"/>
</dbReference>
<evidence type="ECO:0000259" key="4">
    <source>
        <dbReference type="PROSITE" id="PS51371"/>
    </source>
</evidence>
<feature type="region of interest" description="Disordered" evidence="3">
    <location>
        <begin position="124"/>
        <end position="152"/>
    </location>
</feature>
<feature type="domain" description="CBS" evidence="4">
    <location>
        <begin position="73"/>
        <end position="129"/>
    </location>
</feature>
<dbReference type="CDD" id="cd04622">
    <property type="entry name" value="CBS_pair_HRP1_like"/>
    <property type="match status" value="1"/>
</dbReference>
<dbReference type="InterPro" id="IPR000644">
    <property type="entry name" value="CBS_dom"/>
</dbReference>